<feature type="region of interest" description="Disordered" evidence="1">
    <location>
        <begin position="32"/>
        <end position="142"/>
    </location>
</feature>
<dbReference type="Pfam" id="PF01551">
    <property type="entry name" value="Peptidase_M23"/>
    <property type="match status" value="1"/>
</dbReference>
<dbReference type="GO" id="GO:0004222">
    <property type="term" value="F:metalloendopeptidase activity"/>
    <property type="evidence" value="ECO:0007669"/>
    <property type="project" value="TreeGrafter"/>
</dbReference>
<proteinExistence type="predicted"/>
<evidence type="ECO:0000256" key="1">
    <source>
        <dbReference type="SAM" id="MobiDB-lite"/>
    </source>
</evidence>
<feature type="domain" description="M23ase beta-sheet core" evidence="2">
    <location>
        <begin position="165"/>
        <end position="260"/>
    </location>
</feature>
<dbReference type="CDD" id="cd12797">
    <property type="entry name" value="M23_peptidase"/>
    <property type="match status" value="1"/>
</dbReference>
<sequence length="265" mass="26616">MLGVLATATIAAPLAAAASGIDEAAVPGETLAQAQPAAPAQQPAAVTAPVALPTADLAEAGDEVETREASTDASRSEGRTSPASDDSEKAEGSEESKKADKADKADKAEGEGTGIEVSVPEPEPVTEPGSAAEPVGSSGYVRPVSGPLTSGYGGRMHPVLGYYKSHDGVDFGASCGTPVSAAQSGTVVAVEYHRASGNRVKVDHGNGVVTGYYHLQGFATSVGATVSAGETIGYVGSTGRSTGCHLHFAKMDEAGNYSNPMTILR</sequence>
<organism evidence="3 4">
    <name type="scientific">Brachybacterium massiliense</name>
    <dbReference type="NCBI Taxonomy" id="1755098"/>
    <lineage>
        <taxon>Bacteria</taxon>
        <taxon>Bacillati</taxon>
        <taxon>Actinomycetota</taxon>
        <taxon>Actinomycetes</taxon>
        <taxon>Micrococcales</taxon>
        <taxon>Dermabacteraceae</taxon>
        <taxon>Brachybacterium</taxon>
    </lineage>
</organism>
<feature type="compositionally biased region" description="Basic and acidic residues" evidence="1">
    <location>
        <begin position="64"/>
        <end position="78"/>
    </location>
</feature>
<dbReference type="PANTHER" id="PTHR21666:SF270">
    <property type="entry name" value="MUREIN HYDROLASE ACTIVATOR ENVC"/>
    <property type="match status" value="1"/>
</dbReference>
<evidence type="ECO:0000313" key="3">
    <source>
        <dbReference type="EMBL" id="HJG91871.1"/>
    </source>
</evidence>
<dbReference type="SUPFAM" id="SSF51261">
    <property type="entry name" value="Duplicated hybrid motif"/>
    <property type="match status" value="1"/>
</dbReference>
<dbReference type="InterPro" id="IPR011055">
    <property type="entry name" value="Dup_hybrid_motif"/>
</dbReference>
<evidence type="ECO:0000313" key="4">
    <source>
        <dbReference type="Proteomes" id="UP000742460"/>
    </source>
</evidence>
<reference evidence="3" key="1">
    <citation type="journal article" date="2021" name="PeerJ">
        <title>Extensive microbial diversity within the chicken gut microbiome revealed by metagenomics and culture.</title>
        <authorList>
            <person name="Gilroy R."/>
            <person name="Ravi A."/>
            <person name="Getino M."/>
            <person name="Pursley I."/>
            <person name="Horton D.L."/>
            <person name="Alikhan N.F."/>
            <person name="Baker D."/>
            <person name="Gharbi K."/>
            <person name="Hall N."/>
            <person name="Watson M."/>
            <person name="Adriaenssens E.M."/>
            <person name="Foster-Nyarko E."/>
            <person name="Jarju S."/>
            <person name="Secka A."/>
            <person name="Antonio M."/>
            <person name="Oren A."/>
            <person name="Chaudhuri R.R."/>
            <person name="La Ragione R."/>
            <person name="Hildebrand F."/>
            <person name="Pallen M.J."/>
        </authorList>
    </citation>
    <scope>NUCLEOTIDE SEQUENCE</scope>
    <source>
        <strain evidence="3">ChiGjej5B5-22894</strain>
    </source>
</reference>
<evidence type="ECO:0000259" key="2">
    <source>
        <dbReference type="Pfam" id="PF01551"/>
    </source>
</evidence>
<accession>A0A921MXP0</accession>
<dbReference type="AlphaFoldDB" id="A0A921MXP0"/>
<comment type="caution">
    <text evidence="3">The sequence shown here is derived from an EMBL/GenBank/DDBJ whole genome shotgun (WGS) entry which is preliminary data.</text>
</comment>
<reference evidence="3" key="2">
    <citation type="submission" date="2021-09" db="EMBL/GenBank/DDBJ databases">
        <authorList>
            <person name="Gilroy R."/>
        </authorList>
    </citation>
    <scope>NUCLEOTIDE SEQUENCE</scope>
    <source>
        <strain evidence="3">ChiGjej5B5-22894</strain>
    </source>
</reference>
<feature type="compositionally biased region" description="Basic and acidic residues" evidence="1">
    <location>
        <begin position="86"/>
        <end position="110"/>
    </location>
</feature>
<gene>
    <name evidence="3" type="ORF">K8V81_09110</name>
</gene>
<dbReference type="EMBL" id="DYUE01000212">
    <property type="protein sequence ID" value="HJG91871.1"/>
    <property type="molecule type" value="Genomic_DNA"/>
</dbReference>
<dbReference type="PANTHER" id="PTHR21666">
    <property type="entry name" value="PEPTIDASE-RELATED"/>
    <property type="match status" value="1"/>
</dbReference>
<name>A0A921MXP0_9MICO</name>
<dbReference type="Proteomes" id="UP000742460">
    <property type="component" value="Unassembled WGS sequence"/>
</dbReference>
<dbReference type="InterPro" id="IPR050570">
    <property type="entry name" value="Cell_wall_metabolism_enzyme"/>
</dbReference>
<dbReference type="InterPro" id="IPR016047">
    <property type="entry name" value="M23ase_b-sheet_dom"/>
</dbReference>
<protein>
    <submittedName>
        <fullName evidence="3">M23 family metallopeptidase</fullName>
    </submittedName>
</protein>
<dbReference type="Gene3D" id="2.70.70.10">
    <property type="entry name" value="Glucose Permease (Domain IIA)"/>
    <property type="match status" value="1"/>
</dbReference>
<feature type="compositionally biased region" description="Low complexity" evidence="1">
    <location>
        <begin position="32"/>
        <end position="55"/>
    </location>
</feature>